<dbReference type="InterPro" id="IPR002048">
    <property type="entry name" value="EF_hand_dom"/>
</dbReference>
<sequence length="61" mass="6822">MYQLIRKFVFTESHCLEEDSTKTFAELFEKLDANKDGKVDVSELKTGLAAMGFSMGKGEAQ</sequence>
<evidence type="ECO:0000256" key="1">
    <source>
        <dbReference type="ARBA" id="ARBA00022723"/>
    </source>
</evidence>
<protein>
    <recommendedName>
        <fullName evidence="3">EF-hand domain-containing protein</fullName>
    </recommendedName>
</protein>
<dbReference type="SUPFAM" id="SSF47473">
    <property type="entry name" value="EF-hand"/>
    <property type="match status" value="1"/>
</dbReference>
<keyword evidence="5" id="KW-1185">Reference proteome</keyword>
<proteinExistence type="predicted"/>
<feature type="domain" description="EF-hand" evidence="3">
    <location>
        <begin position="19"/>
        <end position="54"/>
    </location>
</feature>
<name>A0ABD0NU32_CIRMR</name>
<reference evidence="4 5" key="1">
    <citation type="submission" date="2024-05" db="EMBL/GenBank/DDBJ databases">
        <title>Genome sequencing and assembly of Indian major carp, Cirrhinus mrigala (Hamilton, 1822).</title>
        <authorList>
            <person name="Mohindra V."/>
            <person name="Chowdhury L.M."/>
            <person name="Lal K."/>
            <person name="Jena J.K."/>
        </authorList>
    </citation>
    <scope>NUCLEOTIDE SEQUENCE [LARGE SCALE GENOMIC DNA]</scope>
    <source>
        <strain evidence="4">CM1030</strain>
        <tissue evidence="4">Blood</tissue>
    </source>
</reference>
<evidence type="ECO:0000313" key="4">
    <source>
        <dbReference type="EMBL" id="KAL0165398.1"/>
    </source>
</evidence>
<evidence type="ECO:0000256" key="2">
    <source>
        <dbReference type="ARBA" id="ARBA00022837"/>
    </source>
</evidence>
<dbReference type="Proteomes" id="UP001529510">
    <property type="component" value="Unassembled WGS sequence"/>
</dbReference>
<evidence type="ECO:0000259" key="3">
    <source>
        <dbReference type="PROSITE" id="PS50222"/>
    </source>
</evidence>
<organism evidence="4 5">
    <name type="scientific">Cirrhinus mrigala</name>
    <name type="common">Mrigala</name>
    <dbReference type="NCBI Taxonomy" id="683832"/>
    <lineage>
        <taxon>Eukaryota</taxon>
        <taxon>Metazoa</taxon>
        <taxon>Chordata</taxon>
        <taxon>Craniata</taxon>
        <taxon>Vertebrata</taxon>
        <taxon>Euteleostomi</taxon>
        <taxon>Actinopterygii</taxon>
        <taxon>Neopterygii</taxon>
        <taxon>Teleostei</taxon>
        <taxon>Ostariophysi</taxon>
        <taxon>Cypriniformes</taxon>
        <taxon>Cyprinidae</taxon>
        <taxon>Labeoninae</taxon>
        <taxon>Labeonini</taxon>
        <taxon>Cirrhinus</taxon>
    </lineage>
</organism>
<dbReference type="PROSITE" id="PS00018">
    <property type="entry name" value="EF_HAND_1"/>
    <property type="match status" value="1"/>
</dbReference>
<dbReference type="GO" id="GO:0046872">
    <property type="term" value="F:metal ion binding"/>
    <property type="evidence" value="ECO:0007669"/>
    <property type="project" value="UniProtKB-KW"/>
</dbReference>
<dbReference type="Pfam" id="PF13202">
    <property type="entry name" value="EF-hand_5"/>
    <property type="match status" value="1"/>
</dbReference>
<keyword evidence="2" id="KW-0106">Calcium</keyword>
<dbReference type="PROSITE" id="PS50222">
    <property type="entry name" value="EF_HAND_2"/>
    <property type="match status" value="1"/>
</dbReference>
<feature type="non-terminal residue" evidence="4">
    <location>
        <position position="61"/>
    </location>
</feature>
<dbReference type="InterPro" id="IPR011992">
    <property type="entry name" value="EF-hand-dom_pair"/>
</dbReference>
<comment type="caution">
    <text evidence="4">The sequence shown here is derived from an EMBL/GenBank/DDBJ whole genome shotgun (WGS) entry which is preliminary data.</text>
</comment>
<keyword evidence="1" id="KW-0479">Metal-binding</keyword>
<accession>A0ABD0NU32</accession>
<dbReference type="InterPro" id="IPR018247">
    <property type="entry name" value="EF_Hand_1_Ca_BS"/>
</dbReference>
<dbReference type="EMBL" id="JAMKFB020000020">
    <property type="protein sequence ID" value="KAL0165398.1"/>
    <property type="molecule type" value="Genomic_DNA"/>
</dbReference>
<gene>
    <name evidence="4" type="ORF">M9458_041151</name>
</gene>
<dbReference type="AlphaFoldDB" id="A0ABD0NU32"/>
<dbReference type="SMART" id="SM00054">
    <property type="entry name" value="EFh"/>
    <property type="match status" value="1"/>
</dbReference>
<evidence type="ECO:0000313" key="5">
    <source>
        <dbReference type="Proteomes" id="UP001529510"/>
    </source>
</evidence>
<dbReference type="Gene3D" id="1.10.238.10">
    <property type="entry name" value="EF-hand"/>
    <property type="match status" value="1"/>
</dbReference>